<evidence type="ECO:0000313" key="3">
    <source>
        <dbReference type="Proteomes" id="UP000593567"/>
    </source>
</evidence>
<dbReference type="SMART" id="SM00320">
    <property type="entry name" value="WD40"/>
    <property type="match status" value="1"/>
</dbReference>
<evidence type="ECO:0000313" key="2">
    <source>
        <dbReference type="EMBL" id="KAF6036566.1"/>
    </source>
</evidence>
<protein>
    <submittedName>
        <fullName evidence="2">KIAA1875</fullName>
    </submittedName>
</protein>
<dbReference type="InterPro" id="IPR015943">
    <property type="entry name" value="WD40/YVTN_repeat-like_dom_sf"/>
</dbReference>
<dbReference type="InterPro" id="IPR001680">
    <property type="entry name" value="WD40_rpt"/>
</dbReference>
<dbReference type="PROSITE" id="PS50294">
    <property type="entry name" value="WD_REPEATS_REGION"/>
    <property type="match status" value="1"/>
</dbReference>
<comment type="caution">
    <text evidence="2">The sequence shown here is derived from an EMBL/GenBank/DDBJ whole genome shotgun (WGS) entry which is preliminary data.</text>
</comment>
<organism evidence="2 3">
    <name type="scientific">Bugula neritina</name>
    <name type="common">Brown bryozoan</name>
    <name type="synonym">Sertularia neritina</name>
    <dbReference type="NCBI Taxonomy" id="10212"/>
    <lineage>
        <taxon>Eukaryota</taxon>
        <taxon>Metazoa</taxon>
        <taxon>Spiralia</taxon>
        <taxon>Lophotrochozoa</taxon>
        <taxon>Bryozoa</taxon>
        <taxon>Gymnolaemata</taxon>
        <taxon>Cheilostomatida</taxon>
        <taxon>Flustrina</taxon>
        <taxon>Buguloidea</taxon>
        <taxon>Bugulidae</taxon>
        <taxon>Bugula</taxon>
    </lineage>
</organism>
<dbReference type="Gene3D" id="2.130.10.10">
    <property type="entry name" value="YVTN repeat-like/Quinoprotein amine dehydrogenase"/>
    <property type="match status" value="1"/>
</dbReference>
<proteinExistence type="predicted"/>
<evidence type="ECO:0000256" key="1">
    <source>
        <dbReference type="PROSITE-ProRule" id="PRU00221"/>
    </source>
</evidence>
<gene>
    <name evidence="2" type="ORF">EB796_005133</name>
</gene>
<feature type="repeat" description="WD" evidence="1">
    <location>
        <begin position="38"/>
        <end position="70"/>
    </location>
</feature>
<keyword evidence="1" id="KW-0853">WD repeat</keyword>
<dbReference type="Proteomes" id="UP000593567">
    <property type="component" value="Unassembled WGS sequence"/>
</dbReference>
<accession>A0A7J7KGF0</accession>
<dbReference type="AlphaFoldDB" id="A0A7J7KGF0"/>
<keyword evidence="3" id="KW-1185">Reference proteome</keyword>
<reference evidence="2" key="1">
    <citation type="submission" date="2020-06" db="EMBL/GenBank/DDBJ databases">
        <title>Draft genome of Bugula neritina, a colonial animal packing powerful symbionts and potential medicines.</title>
        <authorList>
            <person name="Rayko M."/>
        </authorList>
    </citation>
    <scope>NUCLEOTIDE SEQUENCE [LARGE SCALE GENOMIC DNA]</scope>
    <source>
        <strain evidence="2">Kwan_BN1</strain>
    </source>
</reference>
<sequence length="906" mass="103285">MCIMTGKLGVAFHEHASATYSVVVYNIGNRARKDHSPEVDHTDTITALTACQRMKLFASASLDGTVRVWSDTNQLVRQLKLNAIPHSLEFVDSKGTLIVGVGKNLHKIDSVDMLPRVYKFKQVTMRFKPITAENKIPFDPKALSTLSKKDLKRLQTSRPAYRFERYSDELTEQERELLTSEEKAKTDAYEALINREEDVIKLKNGEIRVKNLPPRNRYTKNEAFLKYLSIFYDRPQVELYREDEFPVDSAKAAIKKNDDVETEYQKYEDQGFFPSAEKAGTVPVCDLLKSTGYNIEEDKNLLETGNERLVYPSDPRGFLPNSVLVRLLFPEDAKTSAVEDTWRPPRLTDEQLAEIGQTRGPKSVADLAEEKALAAFQQQRENTDADRVMIMSDDEETSNAQLLKSMKSSLKKGKKKKARAKVSFGMEEEEDTLFKTPAKSVAFNNPQKLANDTSNSFLSKIGSILTRPPTPPSEIVTQPISSDTVVDNSVQVVNQPPKTPTPPPPVVVKKQPTAPRKPLIKLVSMQYFPNCTSYTFPKPWTVEHFITQLLRILKMADYSVKLHIMAAIRKLYHNEGFKNVKEAVDACFDVLNPPINPPNSLNGDQKSCIKLLLSFLHEVGCSSKKFYIELMNQFIDGDQELRLYIIDMFNQCGLNDRHHFFTKEMDSWDTWALRVWTGNTKYQRSVTRGSKMSFHFFRWMTRFQAHLKEGIEMLKRGQAVHSRVGRGQAKKLADKKAYTVTFNEPPSNSVIDKATWIECINYFCEMEVSNELNKAKAVQQADDKLVETKNTVLVLPKLRVKPALVRLGELHTGATSCKPDRETALVTTDLRKYHKNGHGEWALPPGQLYGFVPFIKQPVSRVYMNPFPSPIDKYDHYQQEPILITLKTSPKYFLHDESYPVPEVVM</sequence>
<dbReference type="SUPFAM" id="SSF50978">
    <property type="entry name" value="WD40 repeat-like"/>
    <property type="match status" value="1"/>
</dbReference>
<dbReference type="EMBL" id="VXIV02000702">
    <property type="protein sequence ID" value="KAF6036566.1"/>
    <property type="molecule type" value="Genomic_DNA"/>
</dbReference>
<dbReference type="InterPro" id="IPR036322">
    <property type="entry name" value="WD40_repeat_dom_sf"/>
</dbReference>
<name>A0A7J7KGF0_BUGNE</name>
<dbReference type="PROSITE" id="PS50082">
    <property type="entry name" value="WD_REPEATS_2"/>
    <property type="match status" value="1"/>
</dbReference>
<dbReference type="PANTHER" id="PTHR45532:SF1">
    <property type="entry name" value="WD REPEAT-CONTAINING PROTEIN 97"/>
    <property type="match status" value="1"/>
</dbReference>
<dbReference type="OrthoDB" id="6262491at2759"/>
<dbReference type="PANTHER" id="PTHR45532">
    <property type="entry name" value="WD REPEAT-CONTAINING PROTEIN 97"/>
    <property type="match status" value="1"/>
</dbReference>